<accession>A0A1I6I5A2</accession>
<keyword evidence="2" id="KW-1185">Reference proteome</keyword>
<reference evidence="1 2" key="1">
    <citation type="submission" date="2016-10" db="EMBL/GenBank/DDBJ databases">
        <authorList>
            <person name="de Groot N.N."/>
        </authorList>
    </citation>
    <scope>NUCLEOTIDE SEQUENCE [LARGE SCALE GENOMIC DNA]</scope>
    <source>
        <strain evidence="1 2">743A</strain>
    </source>
</reference>
<proteinExistence type="predicted"/>
<protein>
    <submittedName>
        <fullName evidence="1">Uncharacterized protein</fullName>
    </submittedName>
</protein>
<dbReference type="EMBL" id="FOYZ01000002">
    <property type="protein sequence ID" value="SFR61818.1"/>
    <property type="molecule type" value="Genomic_DNA"/>
</dbReference>
<evidence type="ECO:0000313" key="2">
    <source>
        <dbReference type="Proteomes" id="UP000199659"/>
    </source>
</evidence>
<dbReference type="Proteomes" id="UP000199659">
    <property type="component" value="Unassembled WGS sequence"/>
</dbReference>
<sequence length="242" mass="28151">MTQMEIIMIIKKGVVKMKTWNESEKDAFSYFQWFNKDEAFERVGMNPNLSVFSVNGSGLFGTSKKNVFIEVCSSEIQKIFIKENFLKDYMLYLFANVEVKDRNSRIERYKKVWKLVQSKWQLNEFNKGPEIETEIDGKIFFSSIAGFKVENLSTALQIISSNPKRYTIIASKKDDVLSEKMITNFFEIAFNQHRSRIDEIDYFGLAIHLCSDGDVVFRWGDSAEEAEIAIVFSRDMLTFFSS</sequence>
<dbReference type="AlphaFoldDB" id="A0A1I6I5A2"/>
<evidence type="ECO:0000313" key="1">
    <source>
        <dbReference type="EMBL" id="SFR61818.1"/>
    </source>
</evidence>
<organism evidence="1 2">
    <name type="scientific">Anaeromicropila populeti</name>
    <dbReference type="NCBI Taxonomy" id="37658"/>
    <lineage>
        <taxon>Bacteria</taxon>
        <taxon>Bacillati</taxon>
        <taxon>Bacillota</taxon>
        <taxon>Clostridia</taxon>
        <taxon>Lachnospirales</taxon>
        <taxon>Lachnospiraceae</taxon>
        <taxon>Anaeromicropila</taxon>
    </lineage>
</organism>
<name>A0A1I6I5A2_9FIRM</name>
<dbReference type="STRING" id="37658.SAMN05661086_00416"/>
<gene>
    <name evidence="1" type="ORF">SAMN05661086_00416</name>
</gene>